<dbReference type="Pfam" id="PF03184">
    <property type="entry name" value="DDE_1"/>
    <property type="match status" value="1"/>
</dbReference>
<evidence type="ECO:0000256" key="1">
    <source>
        <dbReference type="SAM" id="MobiDB-lite"/>
    </source>
</evidence>
<gene>
    <name evidence="3" type="ORF">WHR41_09658</name>
</gene>
<feature type="compositionally biased region" description="Basic residues" evidence="1">
    <location>
        <begin position="496"/>
        <end position="507"/>
    </location>
</feature>
<dbReference type="EMBL" id="JAAQHG020000252">
    <property type="protein sequence ID" value="KAL1581696.1"/>
    <property type="molecule type" value="Genomic_DNA"/>
</dbReference>
<dbReference type="RefSeq" id="XP_069224805.1">
    <property type="nucleotide sequence ID" value="XM_069378260.1"/>
</dbReference>
<keyword evidence="4" id="KW-1185">Reference proteome</keyword>
<dbReference type="InterPro" id="IPR050863">
    <property type="entry name" value="CenT-Element_Derived"/>
</dbReference>
<evidence type="ECO:0000313" key="3">
    <source>
        <dbReference type="EMBL" id="KAL1581696.1"/>
    </source>
</evidence>
<dbReference type="GO" id="GO:0005634">
    <property type="term" value="C:nucleus"/>
    <property type="evidence" value="ECO:0007669"/>
    <property type="project" value="TreeGrafter"/>
</dbReference>
<feature type="region of interest" description="Disordered" evidence="1">
    <location>
        <begin position="474"/>
        <end position="542"/>
    </location>
</feature>
<name>A0AB34KCU7_9PEZI</name>
<organism evidence="3 4">
    <name type="scientific">Cladosporium halotolerans</name>
    <dbReference type="NCBI Taxonomy" id="1052096"/>
    <lineage>
        <taxon>Eukaryota</taxon>
        <taxon>Fungi</taxon>
        <taxon>Dikarya</taxon>
        <taxon>Ascomycota</taxon>
        <taxon>Pezizomycotina</taxon>
        <taxon>Dothideomycetes</taxon>
        <taxon>Dothideomycetidae</taxon>
        <taxon>Cladosporiales</taxon>
        <taxon>Cladosporiaceae</taxon>
        <taxon>Cladosporium</taxon>
    </lineage>
</organism>
<evidence type="ECO:0000259" key="2">
    <source>
        <dbReference type="Pfam" id="PF03184"/>
    </source>
</evidence>
<dbReference type="GO" id="GO:0003677">
    <property type="term" value="F:DNA binding"/>
    <property type="evidence" value="ECO:0007669"/>
    <property type="project" value="TreeGrafter"/>
</dbReference>
<reference evidence="3 4" key="1">
    <citation type="journal article" date="2020" name="Microbiol. Resour. Announc.">
        <title>Draft Genome Sequence of a Cladosporium Species Isolated from the Mesophotic Ascidian Didemnum maculosum.</title>
        <authorList>
            <person name="Gioti A."/>
            <person name="Siaperas R."/>
            <person name="Nikolaivits E."/>
            <person name="Le Goff G."/>
            <person name="Ouazzani J."/>
            <person name="Kotoulas G."/>
            <person name="Topakas E."/>
        </authorList>
    </citation>
    <scope>NUCLEOTIDE SEQUENCE [LARGE SCALE GENOMIC DNA]</scope>
    <source>
        <strain evidence="3 4">TM138-S3</strain>
    </source>
</reference>
<protein>
    <recommendedName>
        <fullName evidence="2">DDE-1 domain-containing protein</fullName>
    </recommendedName>
</protein>
<dbReference type="GeneID" id="96011098"/>
<accession>A0AB34KCU7</accession>
<comment type="caution">
    <text evidence="3">The sequence shown here is derived from an EMBL/GenBank/DDBJ whole genome shotgun (WGS) entry which is preliminary data.</text>
</comment>
<dbReference type="AlphaFoldDB" id="A0AB34KCU7"/>
<evidence type="ECO:0000313" key="4">
    <source>
        <dbReference type="Proteomes" id="UP000803884"/>
    </source>
</evidence>
<feature type="compositionally biased region" description="Polar residues" evidence="1">
    <location>
        <begin position="522"/>
        <end position="536"/>
    </location>
</feature>
<dbReference type="PANTHER" id="PTHR19303">
    <property type="entry name" value="TRANSPOSON"/>
    <property type="match status" value="1"/>
</dbReference>
<sequence length="542" mass="61626">MADIAAQLGGKAPGHNWCSRFVQRHKTELDSRYLDSLDLNRHEADSVASFERYFSVVGKKVEEYNILPENTYNMDEKGFLLGRITKAKRVFSKDLKASGKLLAAGQDGSREWITVVATICGDGTALPPLLIYDSTSGSIQDSWVQDFDSNEHDAWFTSSASGWTSDEIGFKWLEEFFDKKTREKARRQWRLLFVDGHGSHVTLKFLEWAQAHKILVAVYPPHSTHRLQPLDVGCFAPLATYYSQLLDRQTRLSEGQTRMTKRDFFRCFYPAWQEAFTAKTVSSSWCKTGLIPFNPGLVLNKLRPRSQKESTPRGSSSSSSTCWDSPSGLRKLRGIIDKTIDQKTKKMMKRLSDDLQTSRAEATLERLGRQKAIEALRHEKKKRKRGRKLMEQFRAEEGSGAILFSPKKVRAALELQAQREQEKVQEKADKETRVQERALAKVQKQQAVQRRREEKAIARNARNAAETLRKAQRIADKEAKGAQKQAELVAKASNKGQRRILKKKKVPPKPPSNKNTPKAQEAPTQPRSRSGRTIQTPAWLLT</sequence>
<dbReference type="InterPro" id="IPR004875">
    <property type="entry name" value="DDE_SF_endonuclease_dom"/>
</dbReference>
<proteinExistence type="predicted"/>
<feature type="domain" description="DDE-1" evidence="2">
    <location>
        <begin position="111"/>
        <end position="285"/>
    </location>
</feature>
<dbReference type="Proteomes" id="UP000803884">
    <property type="component" value="Unassembled WGS sequence"/>
</dbReference>
<dbReference type="PANTHER" id="PTHR19303:SF74">
    <property type="entry name" value="POGO TRANSPOSABLE ELEMENT WITH KRAB DOMAIN"/>
    <property type="match status" value="1"/>
</dbReference>
<feature type="region of interest" description="Disordered" evidence="1">
    <location>
        <begin position="304"/>
        <end position="326"/>
    </location>
</feature>
<feature type="compositionally biased region" description="Low complexity" evidence="1">
    <location>
        <begin position="312"/>
        <end position="326"/>
    </location>
</feature>